<dbReference type="Gene3D" id="3.30.1870.10">
    <property type="entry name" value="EreA-like, domain 2"/>
    <property type="match status" value="1"/>
</dbReference>
<gene>
    <name evidence="1" type="ORF">ACFOZ4_35725</name>
</gene>
<comment type="caution">
    <text evidence="1">The sequence shown here is derived from an EMBL/GenBank/DDBJ whole genome shotgun (WGS) entry which is preliminary data.</text>
</comment>
<reference evidence="2" key="1">
    <citation type="journal article" date="2019" name="Int. J. Syst. Evol. Microbiol.">
        <title>The Global Catalogue of Microorganisms (GCM) 10K type strain sequencing project: providing services to taxonomists for standard genome sequencing and annotation.</title>
        <authorList>
            <consortium name="The Broad Institute Genomics Platform"/>
            <consortium name="The Broad Institute Genome Sequencing Center for Infectious Disease"/>
            <person name="Wu L."/>
            <person name="Ma J."/>
        </authorList>
    </citation>
    <scope>NUCLEOTIDE SEQUENCE [LARGE SCALE GENOMIC DNA]</scope>
    <source>
        <strain evidence="2">CGMCC 4.7289</strain>
    </source>
</reference>
<keyword evidence="1" id="KW-0378">Hydrolase</keyword>
<dbReference type="CDD" id="cd14728">
    <property type="entry name" value="Ere-like"/>
    <property type="match status" value="1"/>
</dbReference>
<accession>A0ABV8LYW3</accession>
<dbReference type="PANTHER" id="PTHR31299:SF0">
    <property type="entry name" value="ESTERASE, PUTATIVE (AFU_ORTHOLOGUE AFUA_1G05850)-RELATED"/>
    <property type="match status" value="1"/>
</dbReference>
<proteinExistence type="predicted"/>
<evidence type="ECO:0000313" key="2">
    <source>
        <dbReference type="Proteomes" id="UP001595816"/>
    </source>
</evidence>
<protein>
    <submittedName>
        <fullName evidence="1">Erythromycin esterase family protein</fullName>
        <ecNumber evidence="1">3.1.1.-</ecNumber>
    </submittedName>
</protein>
<dbReference type="EC" id="3.1.1.-" evidence="1"/>
<name>A0ABV8LYW3_9ACTN</name>
<sequence length="400" mass="43428">MTNRSTLAAVARPLTRDGLRDFFDTLPRPPRLLGLGEPTHGPQTVPRLRNEILRYLVEDAGFRSIAIESDCLAGLLVADYVATGKGDLDEVLARGISHGWGAYAANRELVEWLRDCDEDVRFYGFDAPTENMYARSPRGPLLYAYDYLAEVDPDLLPADRAEIDGLCGDDARWEDPAAAMEPALGVGSKPEAARLRVLADDLRAGLLLAAPSLIAATSADDWWRAELHVRMAARLLQYHAALAHDWPGRINRLMALRDAIMAENLLSIVEREARRGPTLVFAANAHLQRQISRWELAGPKLAWWSAGAIAATRLGDAYAFIATGLGTVPDREIGTPDPNTVEGQLTALDSDRLLLTGSALAASLADLAPRTGIPATAGYFPLDPAHLAEADGVAFLREAR</sequence>
<dbReference type="GO" id="GO:0016787">
    <property type="term" value="F:hydrolase activity"/>
    <property type="evidence" value="ECO:0007669"/>
    <property type="project" value="UniProtKB-KW"/>
</dbReference>
<dbReference type="Pfam" id="PF05139">
    <property type="entry name" value="Erythro_esteras"/>
    <property type="match status" value="1"/>
</dbReference>
<dbReference type="SUPFAM" id="SSF159501">
    <property type="entry name" value="EreA/ChaN-like"/>
    <property type="match status" value="1"/>
</dbReference>
<dbReference type="InterPro" id="IPR007815">
    <property type="entry name" value="Emycin_Estase"/>
</dbReference>
<keyword evidence="2" id="KW-1185">Reference proteome</keyword>
<dbReference type="InterPro" id="IPR052036">
    <property type="entry name" value="Hydrolase/PRTase-associated"/>
</dbReference>
<dbReference type="InterPro" id="IPR014622">
    <property type="entry name" value="UCP036794_erythomycin"/>
</dbReference>
<dbReference type="Proteomes" id="UP001595816">
    <property type="component" value="Unassembled WGS sequence"/>
</dbReference>
<evidence type="ECO:0000313" key="1">
    <source>
        <dbReference type="EMBL" id="MFC4135985.1"/>
    </source>
</evidence>
<dbReference type="EMBL" id="JBHSAY010000028">
    <property type="protein sequence ID" value="MFC4135985.1"/>
    <property type="molecule type" value="Genomic_DNA"/>
</dbReference>
<dbReference type="RefSeq" id="WP_253762568.1">
    <property type="nucleotide sequence ID" value="NZ_JAMZDZ010000001.1"/>
</dbReference>
<organism evidence="1 2">
    <name type="scientific">Hamadaea flava</name>
    <dbReference type="NCBI Taxonomy" id="1742688"/>
    <lineage>
        <taxon>Bacteria</taxon>
        <taxon>Bacillati</taxon>
        <taxon>Actinomycetota</taxon>
        <taxon>Actinomycetes</taxon>
        <taxon>Micromonosporales</taxon>
        <taxon>Micromonosporaceae</taxon>
        <taxon>Hamadaea</taxon>
    </lineage>
</organism>
<dbReference type="PIRSF" id="PIRSF036794">
    <property type="entry name" value="UCP_erythr_ester"/>
    <property type="match status" value="1"/>
</dbReference>
<dbReference type="PANTHER" id="PTHR31299">
    <property type="entry name" value="ESTERASE, PUTATIVE (AFU_ORTHOLOGUE AFUA_1G05850)-RELATED"/>
    <property type="match status" value="1"/>
</dbReference>